<sequence>MDLSISFKTSTKMSSIKHNNRDLTEKEWQEPAHNHIMREQSDDNIYLKQENLKEVYDNLFGEALKDYNDKQKRKDRKIDDFYHHVKKSKTLDLQREFIVGLGSKADWDSLPREKKLQAGEKLAEYITEFEKRHPHLYIYNAAVHLDESGAPHAHFNIVPVANGYKNGLKLKPSFKKALANEGYTDNGRTLLKHFKDDEVKILEKKLQELGYQRREVGTNDIKDLHEYKKIVNQANKDLEHMLVADYGAPEYINETTGDYYDLIEYHNFTEFPREEDEGQIARKTTIQEKINWIENHFKQIDKQFWELDEEVYRLETKKQVLENFDLPEIKKEVINKKAESDTLSEKIKRQKEGYDKNKSILRKQRDEMQELAKYDVHDYKSWRESKELVQELETIPQKRFSGNFLFSGDLVKRLKIFVMTMVDRLDKVTSRNNLLETTIEKLVAKEQVLKQDNQRLSDYATKLKTENTKLKKDNESLKGSKTLLEDLQEVLTDKEVNNLNKRLEKLREAQRASRKRDEPNQSKGRSI</sequence>
<gene>
    <name evidence="3" type="ORF">K8V00_10690</name>
</gene>
<organism evidence="3 4">
    <name type="scientific">Ligilactobacillus acidipiscis</name>
    <dbReference type="NCBI Taxonomy" id="89059"/>
    <lineage>
        <taxon>Bacteria</taxon>
        <taxon>Bacillati</taxon>
        <taxon>Bacillota</taxon>
        <taxon>Bacilli</taxon>
        <taxon>Lactobacillales</taxon>
        <taxon>Lactobacillaceae</taxon>
        <taxon>Ligilactobacillus</taxon>
    </lineage>
</organism>
<dbReference type="Gene3D" id="3.30.930.30">
    <property type="match status" value="1"/>
</dbReference>
<dbReference type="GO" id="GO:0006310">
    <property type="term" value="P:DNA recombination"/>
    <property type="evidence" value="ECO:0007669"/>
    <property type="project" value="InterPro"/>
</dbReference>
<name>A0A921FBB6_9LACO</name>
<evidence type="ECO:0000256" key="2">
    <source>
        <dbReference type="SAM" id="MobiDB-lite"/>
    </source>
</evidence>
<dbReference type="EMBL" id="DYXG01000104">
    <property type="protein sequence ID" value="HJE98072.1"/>
    <property type="molecule type" value="Genomic_DNA"/>
</dbReference>
<feature type="compositionally biased region" description="Basic and acidic residues" evidence="2">
    <location>
        <begin position="502"/>
        <end position="520"/>
    </location>
</feature>
<dbReference type="AlphaFoldDB" id="A0A921FBB6"/>
<dbReference type="CDD" id="cd17242">
    <property type="entry name" value="MobM_relaxase"/>
    <property type="match status" value="1"/>
</dbReference>
<evidence type="ECO:0000313" key="3">
    <source>
        <dbReference type="EMBL" id="HJE98072.1"/>
    </source>
</evidence>
<reference evidence="3" key="2">
    <citation type="submission" date="2021-09" db="EMBL/GenBank/DDBJ databases">
        <authorList>
            <person name="Gilroy R."/>
        </authorList>
    </citation>
    <scope>NUCLEOTIDE SEQUENCE</scope>
    <source>
        <strain evidence="3">CHK174-6876</strain>
    </source>
</reference>
<reference evidence="3" key="1">
    <citation type="journal article" date="2021" name="PeerJ">
        <title>Extensive microbial diversity within the chicken gut microbiome revealed by metagenomics and culture.</title>
        <authorList>
            <person name="Gilroy R."/>
            <person name="Ravi A."/>
            <person name="Getino M."/>
            <person name="Pursley I."/>
            <person name="Horton D.L."/>
            <person name="Alikhan N.F."/>
            <person name="Baker D."/>
            <person name="Gharbi K."/>
            <person name="Hall N."/>
            <person name="Watson M."/>
            <person name="Adriaenssens E.M."/>
            <person name="Foster-Nyarko E."/>
            <person name="Jarju S."/>
            <person name="Secka A."/>
            <person name="Antonio M."/>
            <person name="Oren A."/>
            <person name="Chaudhuri R.R."/>
            <person name="La Ragione R."/>
            <person name="Hildebrand F."/>
            <person name="Pallen M.J."/>
        </authorList>
    </citation>
    <scope>NUCLEOTIDE SEQUENCE</scope>
    <source>
        <strain evidence="3">CHK174-6876</strain>
    </source>
</reference>
<protein>
    <submittedName>
        <fullName evidence="3">Plasmid recombination protein</fullName>
    </submittedName>
</protein>
<accession>A0A921FBB6</accession>
<evidence type="ECO:0000256" key="1">
    <source>
        <dbReference type="ARBA" id="ARBA00010657"/>
    </source>
</evidence>
<dbReference type="Pfam" id="PF01076">
    <property type="entry name" value="Mob_Pre"/>
    <property type="match status" value="1"/>
</dbReference>
<feature type="region of interest" description="Disordered" evidence="2">
    <location>
        <begin position="502"/>
        <end position="527"/>
    </location>
</feature>
<proteinExistence type="inferred from homology"/>
<evidence type="ECO:0000313" key="4">
    <source>
        <dbReference type="Proteomes" id="UP000707535"/>
    </source>
</evidence>
<dbReference type="GO" id="GO:0003677">
    <property type="term" value="F:DNA binding"/>
    <property type="evidence" value="ECO:0007669"/>
    <property type="project" value="InterPro"/>
</dbReference>
<dbReference type="Proteomes" id="UP000707535">
    <property type="component" value="Unassembled WGS sequence"/>
</dbReference>
<comment type="similarity">
    <text evidence="1">Belongs to the plasmid mobilization pre family.</text>
</comment>
<dbReference type="InterPro" id="IPR001668">
    <property type="entry name" value="Mob_Pre"/>
</dbReference>
<comment type="caution">
    <text evidence="3">The sequence shown here is derived from an EMBL/GenBank/DDBJ whole genome shotgun (WGS) entry which is preliminary data.</text>
</comment>